<dbReference type="EMBL" id="CM042011">
    <property type="protein sequence ID" value="KAI3766973.1"/>
    <property type="molecule type" value="Genomic_DNA"/>
</dbReference>
<organism evidence="1 2">
    <name type="scientific">Cichorium intybus</name>
    <name type="common">Chicory</name>
    <dbReference type="NCBI Taxonomy" id="13427"/>
    <lineage>
        <taxon>Eukaryota</taxon>
        <taxon>Viridiplantae</taxon>
        <taxon>Streptophyta</taxon>
        <taxon>Embryophyta</taxon>
        <taxon>Tracheophyta</taxon>
        <taxon>Spermatophyta</taxon>
        <taxon>Magnoliopsida</taxon>
        <taxon>eudicotyledons</taxon>
        <taxon>Gunneridae</taxon>
        <taxon>Pentapetalae</taxon>
        <taxon>asterids</taxon>
        <taxon>campanulids</taxon>
        <taxon>Asterales</taxon>
        <taxon>Asteraceae</taxon>
        <taxon>Cichorioideae</taxon>
        <taxon>Cichorieae</taxon>
        <taxon>Cichoriinae</taxon>
        <taxon>Cichorium</taxon>
    </lineage>
</organism>
<dbReference type="Proteomes" id="UP001055811">
    <property type="component" value="Linkage Group LG03"/>
</dbReference>
<accession>A0ACB9F6K0</accession>
<evidence type="ECO:0000313" key="1">
    <source>
        <dbReference type="EMBL" id="KAI3766973.1"/>
    </source>
</evidence>
<evidence type="ECO:0000313" key="2">
    <source>
        <dbReference type="Proteomes" id="UP001055811"/>
    </source>
</evidence>
<reference evidence="1 2" key="2">
    <citation type="journal article" date="2022" name="Mol. Ecol. Resour.">
        <title>The genomes of chicory, endive, great burdock and yacon provide insights into Asteraceae paleo-polyploidization history and plant inulin production.</title>
        <authorList>
            <person name="Fan W."/>
            <person name="Wang S."/>
            <person name="Wang H."/>
            <person name="Wang A."/>
            <person name="Jiang F."/>
            <person name="Liu H."/>
            <person name="Zhao H."/>
            <person name="Xu D."/>
            <person name="Zhang Y."/>
        </authorList>
    </citation>
    <scope>NUCLEOTIDE SEQUENCE [LARGE SCALE GENOMIC DNA]</scope>
    <source>
        <strain evidence="2">cv. Punajuju</strain>
        <tissue evidence="1">Leaves</tissue>
    </source>
</reference>
<comment type="caution">
    <text evidence="1">The sequence shown here is derived from an EMBL/GenBank/DDBJ whole genome shotgun (WGS) entry which is preliminary data.</text>
</comment>
<proteinExistence type="predicted"/>
<reference evidence="2" key="1">
    <citation type="journal article" date="2022" name="Mol. Ecol. Resour.">
        <title>The genomes of chicory, endive, great burdock and yacon provide insights into Asteraceae palaeo-polyploidization history and plant inulin production.</title>
        <authorList>
            <person name="Fan W."/>
            <person name="Wang S."/>
            <person name="Wang H."/>
            <person name="Wang A."/>
            <person name="Jiang F."/>
            <person name="Liu H."/>
            <person name="Zhao H."/>
            <person name="Xu D."/>
            <person name="Zhang Y."/>
        </authorList>
    </citation>
    <scope>NUCLEOTIDE SEQUENCE [LARGE SCALE GENOMIC DNA]</scope>
    <source>
        <strain evidence="2">cv. Punajuju</strain>
    </source>
</reference>
<keyword evidence="2" id="KW-1185">Reference proteome</keyword>
<name>A0ACB9F6K0_CICIN</name>
<sequence>MCKKPLPSKYLNTNKIHPILLPFLPRLCLKHPQSTPLSSMADISYLHDDDDNDDPHDVLVSFSHWPDDLEFEVYHPDLDNPSPQDLFCGRRRCLDRNPPRISSLDRETQVNFVIDMFHQRVEQSQSQSHSTPRVIEENRLVRSDRNLGVVEGNEDANSNEFEVDFESELGFHAENHDNPNGVDDDYSGFTIADTGDEFFLSRRTIARNDARSESSHSSIDSGAPEFFMGGLTVTDIVSDSFEAGEVEDGPAIDRDCDDETSLHLCWDAFHLDDDNTTPNPNSNINGDFDWEEVDERIDGRDLSMFFGAEADDDASVLPGTSPVNQEPREDEDREGLEWEVLLDVQNFEPNPDGPDLSGEYDDYNYTEYEMFFGQFADSDLSSLGHPPASKKSIENLLTVYMTEQDVEKNNTLCAVCKDEINVGEMAKLLPCNHRYHGDCIVPWLEIRNTCPVCRHELPTDDVDYERRKAERGVSGH</sequence>
<protein>
    <submittedName>
        <fullName evidence="1">Uncharacterized protein</fullName>
    </submittedName>
</protein>
<gene>
    <name evidence="1" type="ORF">L2E82_17054</name>
</gene>